<dbReference type="PIRSF" id="PIRSF038800">
    <property type="entry name" value="KYNU"/>
    <property type="match status" value="1"/>
</dbReference>
<dbReference type="FunFam" id="3.40.640.10:FF:000107">
    <property type="entry name" value="Kynureninase"/>
    <property type="match status" value="1"/>
</dbReference>
<dbReference type="InterPro" id="IPR010111">
    <property type="entry name" value="Kynureninase"/>
</dbReference>
<feature type="binding site" evidence="4">
    <location>
        <position position="192"/>
    </location>
    <ligand>
        <name>pyridoxal 5'-phosphate</name>
        <dbReference type="ChEBI" id="CHEBI:597326"/>
    </ligand>
</feature>
<comment type="catalytic activity">
    <reaction evidence="6">
        <text>3-hydroxy-L-kynurenine + H2O = 3-hydroxyanthranilate + L-alanine + H(+)</text>
        <dbReference type="Rhea" id="RHEA:25143"/>
        <dbReference type="ChEBI" id="CHEBI:15377"/>
        <dbReference type="ChEBI" id="CHEBI:15378"/>
        <dbReference type="ChEBI" id="CHEBI:36559"/>
        <dbReference type="ChEBI" id="CHEBI:57972"/>
        <dbReference type="ChEBI" id="CHEBI:58125"/>
        <dbReference type="EC" id="3.7.1.3"/>
    </reaction>
</comment>
<feature type="binding site" evidence="4">
    <location>
        <position position="91"/>
    </location>
    <ligand>
        <name>pyridoxal 5'-phosphate</name>
        <dbReference type="ChEBI" id="CHEBI:597326"/>
    </ligand>
</feature>
<evidence type="ECO:0000313" key="7">
    <source>
        <dbReference type="EMBL" id="KAA0594460.1"/>
    </source>
</evidence>
<comment type="caution">
    <text evidence="7">The sequence shown here is derived from an EMBL/GenBank/DDBJ whole genome shotgun (WGS) entry which is preliminary data.</text>
</comment>
<dbReference type="GO" id="GO:0019441">
    <property type="term" value="P:L-tryptophan catabolic process to kynurenine"/>
    <property type="evidence" value="ECO:0007669"/>
    <property type="project" value="TreeGrafter"/>
</dbReference>
<dbReference type="EC" id="3.7.1.3" evidence="4 5"/>
<feature type="binding site" evidence="4">
    <location>
        <begin position="118"/>
        <end position="121"/>
    </location>
    <ligand>
        <name>pyridoxal 5'-phosphate</name>
        <dbReference type="ChEBI" id="CHEBI:597326"/>
    </ligand>
</feature>
<dbReference type="PANTHER" id="PTHR14084">
    <property type="entry name" value="KYNURENINASE"/>
    <property type="match status" value="1"/>
</dbReference>
<dbReference type="UniPathway" id="UPA00253">
    <property type="reaction ID" value="UER00329"/>
</dbReference>
<dbReference type="GO" id="GO:0097053">
    <property type="term" value="P:L-kynurenine catabolic process"/>
    <property type="evidence" value="ECO:0007669"/>
    <property type="project" value="UniProtKB-UniRule"/>
</dbReference>
<dbReference type="EMBL" id="VTTN01000008">
    <property type="protein sequence ID" value="KAA0594460.1"/>
    <property type="molecule type" value="Genomic_DNA"/>
</dbReference>
<dbReference type="GO" id="GO:0005737">
    <property type="term" value="C:cytoplasm"/>
    <property type="evidence" value="ECO:0007669"/>
    <property type="project" value="UniProtKB-UniRule"/>
</dbReference>
<dbReference type="Proteomes" id="UP000324927">
    <property type="component" value="Unassembled WGS sequence"/>
</dbReference>
<dbReference type="Gene3D" id="3.90.1150.10">
    <property type="entry name" value="Aspartate Aminotransferase, domain 1"/>
    <property type="match status" value="1"/>
</dbReference>
<feature type="modified residue" description="N6-(pyridoxal phosphate)lysine" evidence="4">
    <location>
        <position position="215"/>
    </location>
</feature>
<evidence type="ECO:0000256" key="1">
    <source>
        <dbReference type="ARBA" id="ARBA00022642"/>
    </source>
</evidence>
<dbReference type="Pfam" id="PF22580">
    <property type="entry name" value="KYNU_C"/>
    <property type="match status" value="1"/>
</dbReference>
<accession>A0A5A9GJ41</accession>
<feature type="binding site" evidence="4">
    <location>
        <position position="244"/>
    </location>
    <ligand>
        <name>pyridoxal 5'-phosphate</name>
        <dbReference type="ChEBI" id="CHEBI:597326"/>
    </ligand>
</feature>
<feature type="binding site" evidence="4">
    <location>
        <position position="214"/>
    </location>
    <ligand>
        <name>pyridoxal 5'-phosphate</name>
        <dbReference type="ChEBI" id="CHEBI:597326"/>
    </ligand>
</feature>
<reference evidence="7 8" key="1">
    <citation type="submission" date="2019-08" db="EMBL/GenBank/DDBJ databases">
        <authorList>
            <person name="Grouzdev D."/>
            <person name="Tikhonova E."/>
            <person name="Kravchenko I."/>
        </authorList>
    </citation>
    <scope>NUCLEOTIDE SEQUENCE [LARGE SCALE GENOMIC DNA]</scope>
    <source>
        <strain evidence="7 8">59b</strain>
    </source>
</reference>
<feature type="binding site" evidence="4">
    <location>
        <position position="90"/>
    </location>
    <ligand>
        <name>pyridoxal 5'-phosphate</name>
        <dbReference type="ChEBI" id="CHEBI:597326"/>
    </ligand>
</feature>
<evidence type="ECO:0000256" key="3">
    <source>
        <dbReference type="ARBA" id="ARBA00022898"/>
    </source>
</evidence>
<sequence>MTEFRKTDFQKTRARFRIPDGVIYLDGNSLGPLPIAVEERVARTLADEWGGQLIRGWNSAGWMVQPRKLGDRIARLIGAPAGSVVVGDTLSIKVYQALAAALAMRPERRVILSDSGNFPTDLYMAEGLIETLGQGHVLKVVAPEEVEAAIGEDVAVLMLTQVDYRTGRLHDMVALTAKAHAAGVVTVWDLAHSAGALPVDLAGAGADFAVGCTYKYLNGGPGAPAFIYVAPSHAETARPALSGWMGHEAPFAFDPSYRPGAGVERMRVGTPPVIALAALDAALAVWDEVDMADVRRTSIALCDLFIELVEAQCPMLELASPRDGSRRGSQVSFRHPQGYAIMQALIDRGVIGDFRAPDVLRFGFTPLYIGEAEVCGAVTILRQVMDGGLWDRPEYHKKAIVT</sequence>
<organism evidence="7 8">
    <name type="scientific">Azospirillum lipoferum</name>
    <dbReference type="NCBI Taxonomy" id="193"/>
    <lineage>
        <taxon>Bacteria</taxon>
        <taxon>Pseudomonadati</taxon>
        <taxon>Pseudomonadota</taxon>
        <taxon>Alphaproteobacteria</taxon>
        <taxon>Rhodospirillales</taxon>
        <taxon>Azospirillaceae</taxon>
        <taxon>Azospirillum</taxon>
    </lineage>
</organism>
<dbReference type="PANTHER" id="PTHR14084:SF0">
    <property type="entry name" value="KYNURENINASE"/>
    <property type="match status" value="1"/>
</dbReference>
<evidence type="ECO:0000256" key="6">
    <source>
        <dbReference type="PIRNR" id="PIRNR038800"/>
    </source>
</evidence>
<feature type="binding site" evidence="4">
    <location>
        <position position="270"/>
    </location>
    <ligand>
        <name>pyridoxal 5'-phosphate</name>
        <dbReference type="ChEBI" id="CHEBI:597326"/>
    </ligand>
</feature>
<dbReference type="GO" id="GO:0019805">
    <property type="term" value="P:quinolinate biosynthetic process"/>
    <property type="evidence" value="ECO:0007669"/>
    <property type="project" value="UniProtKB-UniRule"/>
</dbReference>
<dbReference type="NCBIfam" id="TIGR01814">
    <property type="entry name" value="kynureninase"/>
    <property type="match status" value="1"/>
</dbReference>
<gene>
    <name evidence="4 7" type="primary">kynU</name>
    <name evidence="7" type="ORF">FZ942_20575</name>
</gene>
<comment type="cofactor">
    <cofactor evidence="4 6">
        <name>pyridoxal 5'-phosphate</name>
        <dbReference type="ChEBI" id="CHEBI:597326"/>
    </cofactor>
</comment>
<evidence type="ECO:0000256" key="2">
    <source>
        <dbReference type="ARBA" id="ARBA00022801"/>
    </source>
</evidence>
<dbReference type="InterPro" id="IPR015422">
    <property type="entry name" value="PyrdxlP-dep_Trfase_small"/>
</dbReference>
<dbReference type="GO" id="GO:0030429">
    <property type="term" value="F:kynureninase activity"/>
    <property type="evidence" value="ECO:0007669"/>
    <property type="project" value="UniProtKB-UniRule"/>
</dbReference>
<proteinExistence type="inferred from homology"/>
<keyword evidence="2 4" id="KW-0378">Hydrolase</keyword>
<dbReference type="GO" id="GO:0043420">
    <property type="term" value="P:anthranilate metabolic process"/>
    <property type="evidence" value="ECO:0007669"/>
    <property type="project" value="TreeGrafter"/>
</dbReference>
<dbReference type="InterPro" id="IPR015424">
    <property type="entry name" value="PyrdxlP-dep_Trfase"/>
</dbReference>
<name>A0A5A9GJ41_AZOLI</name>
<protein>
    <recommendedName>
        <fullName evidence="4 5">Kynureninase</fullName>
        <ecNumber evidence="4 5">3.7.1.3</ecNumber>
    </recommendedName>
    <alternativeName>
        <fullName evidence="4">L-kynurenine hydrolase</fullName>
    </alternativeName>
</protein>
<feature type="binding site" evidence="4">
    <location>
        <position position="160"/>
    </location>
    <ligand>
        <name>pyridoxal 5'-phosphate</name>
        <dbReference type="ChEBI" id="CHEBI:597326"/>
    </ligand>
</feature>
<dbReference type="HAMAP" id="MF_01970">
    <property type="entry name" value="Kynureninase"/>
    <property type="match status" value="1"/>
</dbReference>
<dbReference type="UniPathway" id="UPA00334">
    <property type="reaction ID" value="UER00455"/>
</dbReference>
<dbReference type="AlphaFoldDB" id="A0A5A9GJ41"/>
<comment type="subunit">
    <text evidence="4 6">Homodimer.</text>
</comment>
<evidence type="ECO:0000256" key="4">
    <source>
        <dbReference type="HAMAP-Rule" id="MF_01970"/>
    </source>
</evidence>
<evidence type="ECO:0000256" key="5">
    <source>
        <dbReference type="NCBIfam" id="TIGR01814"/>
    </source>
</evidence>
<dbReference type="SUPFAM" id="SSF53383">
    <property type="entry name" value="PLP-dependent transferases"/>
    <property type="match status" value="1"/>
</dbReference>
<comment type="pathway">
    <text evidence="4 6">Amino-acid degradation; L-kynurenine degradation; L-alanine and anthranilate from L-kynurenine: step 1/1.</text>
</comment>
<evidence type="ECO:0000313" key="8">
    <source>
        <dbReference type="Proteomes" id="UP000324927"/>
    </source>
</evidence>
<comment type="similarity">
    <text evidence="4 6">Belongs to the kynureninase family.</text>
</comment>
<comment type="function">
    <text evidence="4 6">Catalyzes the cleavage of L-kynurenine (L-Kyn) and L-3-hydroxykynurenine (L-3OHKyn) into anthranilic acid (AA) and 3-hydroxyanthranilic acid (3-OHAA), respectively.</text>
</comment>
<comment type="catalytic activity">
    <reaction evidence="4 6">
        <text>L-kynurenine + H2O = anthranilate + L-alanine + H(+)</text>
        <dbReference type="Rhea" id="RHEA:16813"/>
        <dbReference type="ChEBI" id="CHEBI:15377"/>
        <dbReference type="ChEBI" id="CHEBI:15378"/>
        <dbReference type="ChEBI" id="CHEBI:16567"/>
        <dbReference type="ChEBI" id="CHEBI:57959"/>
        <dbReference type="ChEBI" id="CHEBI:57972"/>
        <dbReference type="EC" id="3.7.1.3"/>
    </reaction>
</comment>
<comment type="pathway">
    <text evidence="4 6">Cofactor biosynthesis; NAD(+) biosynthesis; quinolinate from L-kynurenine: step 2/3.</text>
</comment>
<dbReference type="RefSeq" id="WP_149232945.1">
    <property type="nucleotide sequence ID" value="NZ_JALJXJ010000011.1"/>
</dbReference>
<dbReference type="OrthoDB" id="9812626at2"/>
<keyword evidence="8" id="KW-1185">Reference proteome</keyword>
<feature type="binding site" evidence="4">
    <location>
        <position position="189"/>
    </location>
    <ligand>
        <name>pyridoxal 5'-phosphate</name>
        <dbReference type="ChEBI" id="CHEBI:597326"/>
    </ligand>
</feature>
<dbReference type="InterPro" id="IPR015421">
    <property type="entry name" value="PyrdxlP-dep_Trfase_major"/>
</dbReference>
<dbReference type="GO" id="GO:0009435">
    <property type="term" value="P:NAD+ biosynthetic process"/>
    <property type="evidence" value="ECO:0007669"/>
    <property type="project" value="UniProtKB-UniRule"/>
</dbReference>
<keyword evidence="3 4" id="KW-0663">Pyridoxal phosphate</keyword>
<dbReference type="Gene3D" id="3.40.640.10">
    <property type="entry name" value="Type I PLP-dependent aspartate aminotransferase-like (Major domain)"/>
    <property type="match status" value="1"/>
</dbReference>
<keyword evidence="1 4" id="KW-0662">Pyridine nucleotide biosynthesis</keyword>
<dbReference type="GO" id="GO:0030170">
    <property type="term" value="F:pyridoxal phosphate binding"/>
    <property type="evidence" value="ECO:0007669"/>
    <property type="project" value="UniProtKB-UniRule"/>
</dbReference>